<evidence type="ECO:0000259" key="2">
    <source>
        <dbReference type="SMART" id="SM00014"/>
    </source>
</evidence>
<evidence type="ECO:0000313" key="6">
    <source>
        <dbReference type="Proteomes" id="UP000436801"/>
    </source>
</evidence>
<keyword evidence="1" id="KW-0812">Transmembrane</keyword>
<keyword evidence="1" id="KW-1133">Transmembrane helix</keyword>
<evidence type="ECO:0000313" key="5">
    <source>
        <dbReference type="Proteomes" id="UP000323502"/>
    </source>
</evidence>
<feature type="transmembrane region" description="Helical" evidence="1">
    <location>
        <begin position="63"/>
        <end position="83"/>
    </location>
</feature>
<feature type="transmembrane region" description="Helical" evidence="1">
    <location>
        <begin position="190"/>
        <end position="207"/>
    </location>
</feature>
<name>A0A1G7G8V1_9SPHN</name>
<keyword evidence="1" id="KW-0472">Membrane</keyword>
<feature type="transmembrane region" description="Helical" evidence="1">
    <location>
        <begin position="12"/>
        <end position="32"/>
    </location>
</feature>
<reference evidence="3 6" key="2">
    <citation type="submission" date="2019-12" db="EMBL/GenBank/DDBJ databases">
        <authorList>
            <person name="Zheng J."/>
        </authorList>
    </citation>
    <scope>NUCLEOTIDE SEQUENCE [LARGE SCALE GENOMIC DNA]</scope>
    <source>
        <strain evidence="3 6">DSM 27347</strain>
    </source>
</reference>
<dbReference type="InterPro" id="IPR000326">
    <property type="entry name" value="PAP2/HPO"/>
</dbReference>
<sequence length="219" mass="23005">MIRRARTLPPALAGMAAAAVALALVLLVGLAVDRWSFAFDHAILVSLRAWGGPSWLPRVAKDVTALGGGVILTLVVIAVTGLLLVQRLWLTALAVLAASISGGMAVDAIKAWAGRARPDLVDHLVTVTNASFPSGHAANSATVYLTVAALSTQVLRQSAARTYTVVVAVLLVGAIGLSRIYLGVHWPTDVLAGWSFGTLWALAWWWATERARASIGGER</sequence>
<dbReference type="AlphaFoldDB" id="A0A1G7G8V1"/>
<dbReference type="InterPro" id="IPR036938">
    <property type="entry name" value="PAP2/HPO_sf"/>
</dbReference>
<evidence type="ECO:0000313" key="4">
    <source>
        <dbReference type="EMBL" id="SDE84574.1"/>
    </source>
</evidence>
<protein>
    <submittedName>
        <fullName evidence="3">Phosphatase PAP2 family protein</fullName>
    </submittedName>
    <submittedName>
        <fullName evidence="4">Undecaprenyl-diphosphatase</fullName>
    </submittedName>
</protein>
<gene>
    <name evidence="3" type="ORF">GQR91_03690</name>
    <name evidence="4" type="ORF">SAMN05216557_101764</name>
</gene>
<dbReference type="RefSeq" id="WP_149681205.1">
    <property type="nucleotide sequence ID" value="NZ_FNBI01000001.1"/>
</dbReference>
<reference evidence="4 5" key="1">
    <citation type="submission" date="2016-10" db="EMBL/GenBank/DDBJ databases">
        <authorList>
            <person name="Varghese N."/>
            <person name="Submissions S."/>
        </authorList>
    </citation>
    <scope>NUCLEOTIDE SEQUENCE [LARGE SCALE GENOMIC DNA]</scope>
    <source>
        <strain evidence="4 5">S7-754</strain>
    </source>
</reference>
<dbReference type="OrthoDB" id="9801622at2"/>
<dbReference type="Proteomes" id="UP000436801">
    <property type="component" value="Unassembled WGS sequence"/>
</dbReference>
<dbReference type="PANTHER" id="PTHR14969">
    <property type="entry name" value="SPHINGOSINE-1-PHOSPHATE PHOSPHOHYDROLASE"/>
    <property type="match status" value="1"/>
</dbReference>
<dbReference type="EMBL" id="FNBI01000001">
    <property type="protein sequence ID" value="SDE84574.1"/>
    <property type="molecule type" value="Genomic_DNA"/>
</dbReference>
<accession>A0A1G7G8V1</accession>
<dbReference type="Proteomes" id="UP000323502">
    <property type="component" value="Unassembled WGS sequence"/>
</dbReference>
<feature type="transmembrane region" description="Helical" evidence="1">
    <location>
        <begin position="163"/>
        <end position="184"/>
    </location>
</feature>
<evidence type="ECO:0000256" key="1">
    <source>
        <dbReference type="SAM" id="Phobius"/>
    </source>
</evidence>
<evidence type="ECO:0000313" key="3">
    <source>
        <dbReference type="EMBL" id="MWC42761.1"/>
    </source>
</evidence>
<dbReference type="SMART" id="SM00014">
    <property type="entry name" value="acidPPc"/>
    <property type="match status" value="1"/>
</dbReference>
<dbReference type="Pfam" id="PF01569">
    <property type="entry name" value="PAP2"/>
    <property type="match status" value="1"/>
</dbReference>
<organism evidence="4 5">
    <name type="scientific">Sphingomonas carotinifaciens</name>
    <dbReference type="NCBI Taxonomy" id="1166323"/>
    <lineage>
        <taxon>Bacteria</taxon>
        <taxon>Pseudomonadati</taxon>
        <taxon>Pseudomonadota</taxon>
        <taxon>Alphaproteobacteria</taxon>
        <taxon>Sphingomonadales</taxon>
        <taxon>Sphingomonadaceae</taxon>
        <taxon>Sphingomonas</taxon>
    </lineage>
</organism>
<proteinExistence type="predicted"/>
<dbReference type="SUPFAM" id="SSF48317">
    <property type="entry name" value="Acid phosphatase/Vanadium-dependent haloperoxidase"/>
    <property type="match status" value="1"/>
</dbReference>
<dbReference type="CDD" id="cd03392">
    <property type="entry name" value="PAP2_like_2"/>
    <property type="match status" value="1"/>
</dbReference>
<dbReference type="EMBL" id="WSUT01000005">
    <property type="protein sequence ID" value="MWC42761.1"/>
    <property type="molecule type" value="Genomic_DNA"/>
</dbReference>
<dbReference type="Gene3D" id="1.20.144.10">
    <property type="entry name" value="Phosphatidic acid phosphatase type 2/haloperoxidase"/>
    <property type="match status" value="1"/>
</dbReference>
<feature type="transmembrane region" description="Helical" evidence="1">
    <location>
        <begin position="89"/>
        <end position="109"/>
    </location>
</feature>
<feature type="domain" description="Phosphatidic acid phosphatase type 2/haloperoxidase" evidence="2">
    <location>
        <begin position="91"/>
        <end position="205"/>
    </location>
</feature>
<keyword evidence="5" id="KW-1185">Reference proteome</keyword>
<dbReference type="PANTHER" id="PTHR14969:SF13">
    <property type="entry name" value="AT30094P"/>
    <property type="match status" value="1"/>
</dbReference>